<reference evidence="2" key="2">
    <citation type="submission" date="2025-08" db="UniProtKB">
        <authorList>
            <consortium name="RefSeq"/>
        </authorList>
    </citation>
    <scope>IDENTIFICATION</scope>
    <source>
        <tissue evidence="2">Leaf</tissue>
    </source>
</reference>
<keyword evidence="1" id="KW-1185">Reference proteome</keyword>
<evidence type="ECO:0000313" key="2">
    <source>
        <dbReference type="RefSeq" id="XP_075091652.1"/>
    </source>
</evidence>
<name>A0AC58T345_TOBAC</name>
<dbReference type="Proteomes" id="UP000790787">
    <property type="component" value="Chromosome 17"/>
</dbReference>
<gene>
    <name evidence="2" type="primary">LOC142171847</name>
</gene>
<sequence length="336" mass="38646">MGYMVYVELKKENREFGMYPLCITTLDKEIVDGGGLFQRYLMQLDATDGVNKFDTVDTLTLVSLNSGEPIEIFEPERDLIISNTNQKEVMAGQVFKDKATLKAVMEQYAIAERFQLRVDRSNAIRLTIVVDGSHLKSAYTGTFVSASTLDGAAYGVVDSENDVAWLWFFEQFKVAYGERENMYIVSDRNESIIKSLSRVHEKLSEVYFSMEKVYTKDEFDSLIEKMQKIDIRVKDYLELAGYKKWANSYAPVNQGWTMTSNIAESINSALVSPRELPIYDFLEEVRKMFGRWNCSNRKEASHTYTTIGKIYQEILTLHEALSTHMSVSFVCYNYLH</sequence>
<protein>
    <submittedName>
        <fullName evidence="2">Uncharacterized protein LOC142171847</fullName>
    </submittedName>
</protein>
<evidence type="ECO:0000313" key="1">
    <source>
        <dbReference type="Proteomes" id="UP000790787"/>
    </source>
</evidence>
<proteinExistence type="predicted"/>
<organism evidence="1 2">
    <name type="scientific">Nicotiana tabacum</name>
    <name type="common">Common tobacco</name>
    <dbReference type="NCBI Taxonomy" id="4097"/>
    <lineage>
        <taxon>Eukaryota</taxon>
        <taxon>Viridiplantae</taxon>
        <taxon>Streptophyta</taxon>
        <taxon>Embryophyta</taxon>
        <taxon>Tracheophyta</taxon>
        <taxon>Spermatophyta</taxon>
        <taxon>Magnoliopsida</taxon>
        <taxon>eudicotyledons</taxon>
        <taxon>Gunneridae</taxon>
        <taxon>Pentapetalae</taxon>
        <taxon>asterids</taxon>
        <taxon>lamiids</taxon>
        <taxon>Solanales</taxon>
        <taxon>Solanaceae</taxon>
        <taxon>Nicotianoideae</taxon>
        <taxon>Nicotianeae</taxon>
        <taxon>Nicotiana</taxon>
    </lineage>
</organism>
<reference evidence="1" key="1">
    <citation type="journal article" date="2014" name="Nat. Commun.">
        <title>The tobacco genome sequence and its comparison with those of tomato and potato.</title>
        <authorList>
            <person name="Sierro N."/>
            <person name="Battey J.N."/>
            <person name="Ouadi S."/>
            <person name="Bakaher N."/>
            <person name="Bovet L."/>
            <person name="Willig A."/>
            <person name="Goepfert S."/>
            <person name="Peitsch M.C."/>
            <person name="Ivanov N.V."/>
        </authorList>
    </citation>
    <scope>NUCLEOTIDE SEQUENCE [LARGE SCALE GENOMIC DNA]</scope>
</reference>
<dbReference type="RefSeq" id="XP_075091652.1">
    <property type="nucleotide sequence ID" value="XM_075235551.1"/>
</dbReference>
<accession>A0AC58T345</accession>